<keyword evidence="5" id="KW-0297">G-protein coupled receptor</keyword>
<dbReference type="CDD" id="cd00637">
    <property type="entry name" value="7tm_classA_rhodopsin-like"/>
    <property type="match status" value="1"/>
</dbReference>
<gene>
    <name evidence="12" type="ORF">PMEA_00007169</name>
</gene>
<comment type="caution">
    <text evidence="12">The sequence shown here is derived from an EMBL/GenBank/DDBJ whole genome shotgun (WGS) entry which is preliminary data.</text>
</comment>
<dbReference type="EMBL" id="CALNXJ010000016">
    <property type="protein sequence ID" value="CAH3118172.1"/>
    <property type="molecule type" value="Genomic_DNA"/>
</dbReference>
<evidence type="ECO:0000256" key="4">
    <source>
        <dbReference type="ARBA" id="ARBA00022989"/>
    </source>
</evidence>
<protein>
    <recommendedName>
        <fullName evidence="11">G-protein coupled receptors family 1 profile domain-containing protein</fullName>
    </recommendedName>
</protein>
<name>A0AAU9WLJ3_9CNID</name>
<organism evidence="12 13">
    <name type="scientific">Pocillopora meandrina</name>
    <dbReference type="NCBI Taxonomy" id="46732"/>
    <lineage>
        <taxon>Eukaryota</taxon>
        <taxon>Metazoa</taxon>
        <taxon>Cnidaria</taxon>
        <taxon>Anthozoa</taxon>
        <taxon>Hexacorallia</taxon>
        <taxon>Scleractinia</taxon>
        <taxon>Astrocoeniina</taxon>
        <taxon>Pocilloporidae</taxon>
        <taxon>Pocillopora</taxon>
    </lineage>
</organism>
<evidence type="ECO:0000313" key="13">
    <source>
        <dbReference type="Proteomes" id="UP001159428"/>
    </source>
</evidence>
<feature type="domain" description="G-protein coupled receptors family 1 profile" evidence="11">
    <location>
        <begin position="10"/>
        <end position="256"/>
    </location>
</feature>
<evidence type="ECO:0000256" key="2">
    <source>
        <dbReference type="ARBA" id="ARBA00022475"/>
    </source>
</evidence>
<feature type="transmembrane region" description="Helical" evidence="10">
    <location>
        <begin position="194"/>
        <end position="223"/>
    </location>
</feature>
<feature type="transmembrane region" description="Helical" evidence="10">
    <location>
        <begin position="30"/>
        <end position="51"/>
    </location>
</feature>
<evidence type="ECO:0000256" key="6">
    <source>
        <dbReference type="ARBA" id="ARBA00023136"/>
    </source>
</evidence>
<reference evidence="12 13" key="1">
    <citation type="submission" date="2022-05" db="EMBL/GenBank/DDBJ databases">
        <authorList>
            <consortium name="Genoscope - CEA"/>
            <person name="William W."/>
        </authorList>
    </citation>
    <scope>NUCLEOTIDE SEQUENCE [LARGE SCALE GENOMIC DNA]</scope>
</reference>
<dbReference type="PRINTS" id="PR00237">
    <property type="entry name" value="GPCRRHODOPSN"/>
</dbReference>
<dbReference type="Proteomes" id="UP001159428">
    <property type="component" value="Unassembled WGS sequence"/>
</dbReference>
<feature type="transmembrane region" description="Helical" evidence="10">
    <location>
        <begin position="71"/>
        <end position="93"/>
    </location>
</feature>
<evidence type="ECO:0000256" key="1">
    <source>
        <dbReference type="ARBA" id="ARBA00004651"/>
    </source>
</evidence>
<evidence type="ECO:0000256" key="9">
    <source>
        <dbReference type="ARBA" id="ARBA00023224"/>
    </source>
</evidence>
<dbReference type="PANTHER" id="PTHR24246:SF27">
    <property type="entry name" value="ADENOSINE RECEPTOR, ISOFORM A"/>
    <property type="match status" value="1"/>
</dbReference>
<evidence type="ECO:0000256" key="5">
    <source>
        <dbReference type="ARBA" id="ARBA00023040"/>
    </source>
</evidence>
<keyword evidence="3 10" id="KW-0812">Transmembrane</keyword>
<comment type="subcellular location">
    <subcellularLocation>
        <location evidence="1">Cell membrane</location>
        <topology evidence="1">Multi-pass membrane protein</topology>
    </subcellularLocation>
</comment>
<dbReference type="AlphaFoldDB" id="A0AAU9WLJ3"/>
<evidence type="ECO:0000256" key="7">
    <source>
        <dbReference type="ARBA" id="ARBA00023170"/>
    </source>
</evidence>
<dbReference type="Gene3D" id="1.20.1070.10">
    <property type="entry name" value="Rhodopsin 7-helix transmembrane proteins"/>
    <property type="match status" value="1"/>
</dbReference>
<dbReference type="InterPro" id="IPR017452">
    <property type="entry name" value="GPCR_Rhodpsn_7TM"/>
</dbReference>
<feature type="transmembrane region" description="Helical" evidence="10">
    <location>
        <begin position="235"/>
        <end position="258"/>
    </location>
</feature>
<dbReference type="Pfam" id="PF00001">
    <property type="entry name" value="7tm_1"/>
    <property type="match status" value="1"/>
</dbReference>
<proteinExistence type="predicted"/>
<dbReference type="InterPro" id="IPR000276">
    <property type="entry name" value="GPCR_Rhodpsn"/>
</dbReference>
<evidence type="ECO:0000256" key="3">
    <source>
        <dbReference type="ARBA" id="ARBA00022692"/>
    </source>
</evidence>
<evidence type="ECO:0000256" key="10">
    <source>
        <dbReference type="SAM" id="Phobius"/>
    </source>
</evidence>
<keyword evidence="7" id="KW-0675">Receptor</keyword>
<evidence type="ECO:0000256" key="8">
    <source>
        <dbReference type="ARBA" id="ARBA00023180"/>
    </source>
</evidence>
<keyword evidence="4 10" id="KW-1133">Transmembrane helix</keyword>
<feature type="transmembrane region" description="Helical" evidence="10">
    <location>
        <begin position="114"/>
        <end position="139"/>
    </location>
</feature>
<evidence type="ECO:0000313" key="12">
    <source>
        <dbReference type="EMBL" id="CAH3118172.1"/>
    </source>
</evidence>
<accession>A0AAU9WLJ3</accession>
<keyword evidence="6 10" id="KW-0472">Membrane</keyword>
<feature type="transmembrane region" description="Helical" evidence="10">
    <location>
        <begin position="151"/>
        <end position="173"/>
    </location>
</feature>
<sequence>MTECLAMVILNIITIIVFVKQRQLQRRSTYLIIHLAVVDLLTGVVSGPLQIERIGSNDHLREYNRPDISYLLILERIFGYLFPVISFLILAFISVERVHATFCPFRHRFITRRFYRLITAVIWLVPLAVRTAQALMIHFFSLSSNNFNTSIIYLSYFVVLFVVICVCYVLIYLKVRFSRYPQHHGAADLRERKLTSTLFLVTLGSLLTILPTIIFISLLVFHFEFLRSFSRKSSFNFLLVMDLLFFTNSLINPIIYAVRMPKVRASLIQLLFCKS</sequence>
<dbReference type="SUPFAM" id="SSF81321">
    <property type="entry name" value="Family A G protein-coupled receptor-like"/>
    <property type="match status" value="1"/>
</dbReference>
<evidence type="ECO:0000259" key="11">
    <source>
        <dbReference type="PROSITE" id="PS50262"/>
    </source>
</evidence>
<dbReference type="PROSITE" id="PS50262">
    <property type="entry name" value="G_PROTEIN_RECEP_F1_2"/>
    <property type="match status" value="1"/>
</dbReference>
<dbReference type="GO" id="GO:0005886">
    <property type="term" value="C:plasma membrane"/>
    <property type="evidence" value="ECO:0007669"/>
    <property type="project" value="UniProtKB-SubCell"/>
</dbReference>
<keyword evidence="13" id="KW-1185">Reference proteome</keyword>
<dbReference type="GO" id="GO:0004930">
    <property type="term" value="F:G protein-coupled receptor activity"/>
    <property type="evidence" value="ECO:0007669"/>
    <property type="project" value="UniProtKB-KW"/>
</dbReference>
<dbReference type="PANTHER" id="PTHR24246">
    <property type="entry name" value="OLFACTORY RECEPTOR AND ADENOSINE RECEPTOR"/>
    <property type="match status" value="1"/>
</dbReference>
<keyword evidence="9" id="KW-0807">Transducer</keyword>
<keyword evidence="8" id="KW-0325">Glycoprotein</keyword>
<keyword evidence="2" id="KW-1003">Cell membrane</keyword>